<keyword evidence="1" id="KW-0732">Signal</keyword>
<evidence type="ECO:0000313" key="3">
    <source>
        <dbReference type="EMBL" id="HEX69956.1"/>
    </source>
</evidence>
<proteinExistence type="predicted"/>
<feature type="chain" id="PRO_5027832626" evidence="1">
    <location>
        <begin position="30"/>
        <end position="155"/>
    </location>
</feature>
<dbReference type="Pfam" id="PF07452">
    <property type="entry name" value="CHRD"/>
    <property type="match status" value="1"/>
</dbReference>
<feature type="signal peptide" evidence="1">
    <location>
        <begin position="1"/>
        <end position="29"/>
    </location>
</feature>
<evidence type="ECO:0000256" key="1">
    <source>
        <dbReference type="SAM" id="SignalP"/>
    </source>
</evidence>
<dbReference type="SMART" id="SM00754">
    <property type="entry name" value="CHRD"/>
    <property type="match status" value="1"/>
</dbReference>
<name>A0A7C3AL70_9BACT</name>
<feature type="domain" description="CHRD" evidence="2">
    <location>
        <begin position="32"/>
        <end position="155"/>
    </location>
</feature>
<comment type="caution">
    <text evidence="3">The sequence shown here is derived from an EMBL/GenBank/DDBJ whole genome shotgun (WGS) entry which is preliminary data.</text>
</comment>
<dbReference type="InterPro" id="IPR010895">
    <property type="entry name" value="CHRD"/>
</dbReference>
<accession>A0A7C3AL70</accession>
<sequence length="155" mass="15694">MRRYMLAALPVALIAGLLAVTLLAGPALAQDSGVRLEATLTGAAEVPPGDPDGSGSATLVLNHGQGTLCFELFVENITLPATAAHVHVGPVGTAGPIVVPLAPPDASGRSSGCVPVVNPTGVDLIQAMIQHPGLFYVNVHTSDFPAGAVRGQLHR</sequence>
<organism evidence="3">
    <name type="scientific">Thermorudis sp</name>
    <dbReference type="NCBI Taxonomy" id="1969470"/>
    <lineage>
        <taxon>Bacteria</taxon>
        <taxon>Pseudomonadati</taxon>
        <taxon>Thermomicrobiota</taxon>
        <taxon>Thermomicrobia</taxon>
        <taxon>Thermomicrobia incertae sedis</taxon>
        <taxon>Thermorudis</taxon>
    </lineage>
</organism>
<dbReference type="PROSITE" id="PS50933">
    <property type="entry name" value="CHRD"/>
    <property type="match status" value="1"/>
</dbReference>
<protein>
    <submittedName>
        <fullName evidence="3">CHRD domain-containing protein</fullName>
    </submittedName>
</protein>
<dbReference type="AlphaFoldDB" id="A0A7C3AL70"/>
<dbReference type="EMBL" id="DSID01000138">
    <property type="protein sequence ID" value="HEX69956.1"/>
    <property type="molecule type" value="Genomic_DNA"/>
</dbReference>
<gene>
    <name evidence="3" type="ORF">ENP13_01755</name>
</gene>
<evidence type="ECO:0000259" key="2">
    <source>
        <dbReference type="PROSITE" id="PS50933"/>
    </source>
</evidence>
<reference evidence="3" key="1">
    <citation type="journal article" date="2020" name="mSystems">
        <title>Genome- and Community-Level Interaction Insights into Carbon Utilization and Element Cycling Functions of Hydrothermarchaeota in Hydrothermal Sediment.</title>
        <authorList>
            <person name="Zhou Z."/>
            <person name="Liu Y."/>
            <person name="Xu W."/>
            <person name="Pan J."/>
            <person name="Luo Z.H."/>
            <person name="Li M."/>
        </authorList>
    </citation>
    <scope>NUCLEOTIDE SEQUENCE [LARGE SCALE GENOMIC DNA]</scope>
    <source>
        <strain evidence="3">SpSt-192</strain>
    </source>
</reference>